<feature type="compositionally biased region" description="Pro residues" evidence="1">
    <location>
        <begin position="135"/>
        <end position="153"/>
    </location>
</feature>
<feature type="domain" description="DUF4124" evidence="3">
    <location>
        <begin position="22"/>
        <end position="68"/>
    </location>
</feature>
<feature type="compositionally biased region" description="Pro residues" evidence="1">
    <location>
        <begin position="161"/>
        <end position="178"/>
    </location>
</feature>
<dbReference type="Pfam" id="PF13511">
    <property type="entry name" value="DUF4124"/>
    <property type="match status" value="1"/>
</dbReference>
<dbReference type="AlphaFoldDB" id="A0A831RTZ3"/>
<dbReference type="EMBL" id="DRLF01000320">
    <property type="protein sequence ID" value="HEC07016.1"/>
    <property type="molecule type" value="Genomic_DNA"/>
</dbReference>
<accession>A0A831RTZ3</accession>
<feature type="region of interest" description="Disordered" evidence="1">
    <location>
        <begin position="68"/>
        <end position="178"/>
    </location>
</feature>
<evidence type="ECO:0000259" key="3">
    <source>
        <dbReference type="Pfam" id="PF13511"/>
    </source>
</evidence>
<dbReference type="InterPro" id="IPR025392">
    <property type="entry name" value="DUF4124"/>
</dbReference>
<evidence type="ECO:0000256" key="1">
    <source>
        <dbReference type="SAM" id="MobiDB-lite"/>
    </source>
</evidence>
<feature type="signal peptide" evidence="2">
    <location>
        <begin position="1"/>
        <end position="32"/>
    </location>
</feature>
<protein>
    <submittedName>
        <fullName evidence="4">DUF4124 domain-containing protein</fullName>
    </submittedName>
</protein>
<gene>
    <name evidence="4" type="ORF">ENJ12_09200</name>
</gene>
<keyword evidence="2" id="KW-0732">Signal</keyword>
<evidence type="ECO:0000256" key="2">
    <source>
        <dbReference type="SAM" id="SignalP"/>
    </source>
</evidence>
<evidence type="ECO:0000313" key="4">
    <source>
        <dbReference type="EMBL" id="HEC07016.1"/>
    </source>
</evidence>
<feature type="compositionally biased region" description="Basic and acidic residues" evidence="1">
    <location>
        <begin position="68"/>
        <end position="108"/>
    </location>
</feature>
<feature type="chain" id="PRO_5032533632" evidence="2">
    <location>
        <begin position="33"/>
        <end position="178"/>
    </location>
</feature>
<organism evidence="4">
    <name type="scientific">Thiolapillus brandeum</name>
    <dbReference type="NCBI Taxonomy" id="1076588"/>
    <lineage>
        <taxon>Bacteria</taxon>
        <taxon>Pseudomonadati</taxon>
        <taxon>Pseudomonadota</taxon>
        <taxon>Gammaproteobacteria</taxon>
        <taxon>Chromatiales</taxon>
        <taxon>Sedimenticolaceae</taxon>
        <taxon>Thiolapillus</taxon>
    </lineage>
</organism>
<dbReference type="Proteomes" id="UP000886339">
    <property type="component" value="Unassembled WGS sequence"/>
</dbReference>
<proteinExistence type="predicted"/>
<reference evidence="4" key="1">
    <citation type="journal article" date="2020" name="mSystems">
        <title>Genome- and Community-Level Interaction Insights into Carbon Utilization and Element Cycling Functions of Hydrothermarchaeota in Hydrothermal Sediment.</title>
        <authorList>
            <person name="Zhou Z."/>
            <person name="Liu Y."/>
            <person name="Xu W."/>
            <person name="Pan J."/>
            <person name="Luo Z.H."/>
            <person name="Li M."/>
        </authorList>
    </citation>
    <scope>NUCLEOTIDE SEQUENCE [LARGE SCALE GENOMIC DNA]</scope>
    <source>
        <strain evidence="4">HyVt-458</strain>
    </source>
</reference>
<sequence length="178" mass="19560">MNPFFLGTTDMRYPRRPVLASLFFLLPSIALAETPIKSVDEAGNVTYSDKPVENAVSTTVVPVDPALDPERVEEAKKQVDRIKEQADAAEKARKEAAAERQKKEEAAAQRKAAQPEVIIIQEDHGGYPVYNNPPLITPPSRPRPPARPNPPIGSKPDHPAYRPPGSRPPTILPVPQPR</sequence>
<comment type="caution">
    <text evidence="4">The sequence shown here is derived from an EMBL/GenBank/DDBJ whole genome shotgun (WGS) entry which is preliminary data.</text>
</comment>
<name>A0A831RTZ3_9GAMM</name>